<organism evidence="2 3">
    <name type="scientific">Cryptolaemus montrouzieri</name>
    <dbReference type="NCBI Taxonomy" id="559131"/>
    <lineage>
        <taxon>Eukaryota</taxon>
        <taxon>Metazoa</taxon>
        <taxon>Ecdysozoa</taxon>
        <taxon>Arthropoda</taxon>
        <taxon>Hexapoda</taxon>
        <taxon>Insecta</taxon>
        <taxon>Pterygota</taxon>
        <taxon>Neoptera</taxon>
        <taxon>Endopterygota</taxon>
        <taxon>Coleoptera</taxon>
        <taxon>Polyphaga</taxon>
        <taxon>Cucujiformia</taxon>
        <taxon>Coccinelloidea</taxon>
        <taxon>Coccinellidae</taxon>
        <taxon>Scymninae</taxon>
        <taxon>Scymnini</taxon>
        <taxon>Cryptolaemus</taxon>
    </lineage>
</organism>
<feature type="compositionally biased region" description="Basic and acidic residues" evidence="1">
    <location>
        <begin position="1249"/>
        <end position="1273"/>
    </location>
</feature>
<keyword evidence="3" id="KW-1185">Reference proteome</keyword>
<evidence type="ECO:0000313" key="2">
    <source>
        <dbReference type="EMBL" id="KAL3276432.1"/>
    </source>
</evidence>
<evidence type="ECO:0000313" key="3">
    <source>
        <dbReference type="Proteomes" id="UP001516400"/>
    </source>
</evidence>
<feature type="region of interest" description="Disordered" evidence="1">
    <location>
        <begin position="2349"/>
        <end position="2372"/>
    </location>
</feature>
<dbReference type="EMBL" id="JABFTP020000103">
    <property type="protein sequence ID" value="KAL3276432.1"/>
    <property type="molecule type" value="Genomic_DNA"/>
</dbReference>
<feature type="compositionally biased region" description="Polar residues" evidence="1">
    <location>
        <begin position="1429"/>
        <end position="1440"/>
    </location>
</feature>
<comment type="caution">
    <text evidence="2">The sequence shown here is derived from an EMBL/GenBank/DDBJ whole genome shotgun (WGS) entry which is preliminary data.</text>
</comment>
<reference evidence="2 3" key="1">
    <citation type="journal article" date="2021" name="BMC Biol.">
        <title>Horizontally acquired antibacterial genes associated with adaptive radiation of ladybird beetles.</title>
        <authorList>
            <person name="Li H.S."/>
            <person name="Tang X.F."/>
            <person name="Huang Y.H."/>
            <person name="Xu Z.Y."/>
            <person name="Chen M.L."/>
            <person name="Du X.Y."/>
            <person name="Qiu B.Y."/>
            <person name="Chen P.T."/>
            <person name="Zhang W."/>
            <person name="Slipinski A."/>
            <person name="Escalona H.E."/>
            <person name="Waterhouse R.M."/>
            <person name="Zwick A."/>
            <person name="Pang H."/>
        </authorList>
    </citation>
    <scope>NUCLEOTIDE SEQUENCE [LARGE SCALE GENOMIC DNA]</scope>
    <source>
        <strain evidence="2">SYSU2018</strain>
    </source>
</reference>
<feature type="region of interest" description="Disordered" evidence="1">
    <location>
        <begin position="1401"/>
        <end position="1500"/>
    </location>
</feature>
<dbReference type="Gene3D" id="2.180.10.10">
    <property type="entry name" value="RHS repeat-associated core"/>
    <property type="match status" value="2"/>
</dbReference>
<gene>
    <name evidence="2" type="ORF">HHI36_011816</name>
</gene>
<feature type="compositionally biased region" description="Basic and acidic residues" evidence="1">
    <location>
        <begin position="1585"/>
        <end position="1598"/>
    </location>
</feature>
<protein>
    <submittedName>
        <fullName evidence="2">Uncharacterized protein</fullName>
    </submittedName>
</protein>
<dbReference type="Proteomes" id="UP001516400">
    <property type="component" value="Unassembled WGS sequence"/>
</dbReference>
<evidence type="ECO:0000256" key="1">
    <source>
        <dbReference type="SAM" id="MobiDB-lite"/>
    </source>
</evidence>
<feature type="region of interest" description="Disordered" evidence="1">
    <location>
        <begin position="1249"/>
        <end position="1280"/>
    </location>
</feature>
<name>A0ABD2ND78_9CUCU</name>
<feature type="region of interest" description="Disordered" evidence="1">
    <location>
        <begin position="1582"/>
        <end position="1601"/>
    </location>
</feature>
<sequence length="2584" mass="298162">MTDALDQIKTETFEDNLENKNVDINEIKVLYNREDEGIWHNSDDVEELGTDNKQWIVRILREISRDLEQPFGNLYDKDNENVPEQDGRSHYTTKEVILNEVLLDKLITIHQHLGLIIQHLRERCSLRYCKIPEQKSISTTVHFDFSDDFIEYNNHSKSNSRYQTQKPRDRNRVDPLYSRRHVENLFFADVLSNKNSCHCSISNTSVFVPQTLHPRKPEKQKHFERVFSLNFMNESQNDEYLDAPNIKKCKSVSSLSNRVLFEESQNQTGNREIVIKCLEDLEKVRQYLEALRNNEKCEKPKFLGLENCKNANCVESQPHLHSNLPDTSMVLKLNKHAADNERENDLIIGILGLTKSSPDVHILLNRHEEHTNVKKEIDKPPPKRTFKVSRIPKRINKNRVNINKTRKDNAMKITLVKASKDNQGGKTANLVIFDPDDPCKSIIKMKERKISKINNPNPVVSSILVASFTVNLFKKVRFEKTFLRDLFWCNDGRSGGGLELILFFILLRFSDDSRIYVVLKITVLVGSSQELYIIHSFAPSIIERIAENVYLPDLLNHNIVDMYGRKCKCDGQKEYLENLFNFMSFMKGYNQHFKLYEQKCYNKKKTSLYLSLGEVKSLICPSRQIYKVYFFGCFRDGKHEKLDRPKKNLWSGHVNNVTAFPVWTIKKSKYYNIPRNKKAQKRNVQPKLSIEAVDAVASVHSTPEVQMQISEVSVCSVDSERVDKAQCDKIKKTEVIRKVSFRDEVDISGSGVDYKDDQEFYNETTPDYDQHYWDDAKKEFSHSELQDIKRLSENISDLLMTDSLMDIAVDIPKHDIKPREHSKKSSSKNLNLTESAKNILAKLSKSFNDEKSFHVLETIDGRLISQFYDEKGEPINEVFNYDGQLIGRLKASDMDNFASILFDSDGVFFKDRYNYKGKRIKAVYDANRKVIDRIKSPRREVENNIEADLEITQYYDQKGEPIEYLYDACGHKIKTTSKDLKTTIFKKNGSLRNDLYTKGRLKIDAVFDSKGQVVGKVSNELNPKTDYSLSKLFESMNRFEDEKIVKTPVSSRCSSRRLFDQEGKPLIGIYDKKGKPMKLTSSGEADELVPYLFDNKGKFQSKRYDAKGRELKAVFGEDGAEISEVSIPWLNELLSGDTRTTKTKMRDSFFRRKTKVKRKLHNLDNLYDGEGKLITGLYDSKGVQLIHSSSGDLIKLLPFLFDDNGKFIKKRYDSQGKKYKSVYDRDGNVLTSLSTSILDRILRKIPDQKTREFPTKEDAKTKLSEDEGKEEQQSRSQMKLSISSQLNIIHSSENRGINHTPMKIFDKKQNLITGVYDSYGNLLKESKSGNAFKLLPYFFDTKGRFLNNRFDYDGRKLRKIYDENGELVSTIAISLTQLKEKQSSSGNDEVTNGKNVEIIKATSTKHEVNQEHGKNAKRNDNNTDPKAINSKSNNRRSLNMKTDELAAAGSKISEQRPESHQKLSESKIDPHTQKKDKKLLKQIRSVNTRPSGEFKREPKKLTEKAGESICRFHDHRGNIITEIYDAKGRALKVTRSGEVDKLAPFVFDKKGLLRKEIYDYKGRKITNVYDDKGRSISRISVPSIRSDDRMQAKNERRSPGSVYDKSGRLVREIYDKVGHPTIVTRLGKLEDLAPIIFDEKGVRRIVYDKQGNEIGSLYDYKGRILKHPPVATRSKPKLDYKRSRIFSKAGRPLRNFYNSDGTLIIALYNDHGKTLCTVKKGENNVEVLSRFFFDKYGRFLRGRFFDFRGSRIKHVYDSDDNIIRSIRRTHSRRIAHHKTNYLRNKPNVKRTSGSTILMKRSVSGSSRHSQRGYYRRNEVRPVENITGRNSISEPDLSSKLKLKNSLSIYSLQELPTLNENASPRNSDSLPTVRKFYDEQGNLLTGVYNSKKNLLGYSASGNARFLAPYLFNFKGRFIPGRFNTEGKLLKHIFDSKENLIDKISEPFLKVVREALYLNSSDRKKRKFYDIAGKRITSVYDLKKRKISSISRSRDLTNHLFDEDGMLLRNIYDAKGERIRELYDKHQQVVRNISPLVAYSTSYRREQDELVVDEDVQERRRFPLLCDFKDKVLTVIFDNHNRLTQKTSQHNISKALKSIITTEGFNKMDKKIKEMMPGKSFHGVINKIIHKKPISDIYDENGKMIRKIYDQKGKPLTKIYDFNGNLICNLHSASGSLIKGNILVNMFGKDGVFYPKACDSSGNVITTIYANKRVVTRIYDKDRNPVKMESDLIYLVSKQSLPDKSKSLIVQPTPKQIHYFSEGCTYTLPKESTQTQQIDILPDMLPEISYNEDDHPNILGTYAGTRTERCICGQCQKEKSTKNSLGGLGHLMNRLSRFSLPLDRFLPRAFLKSDNEDDEDDDDDDEDDDDEEEIEGDSLEAFLDHVIKHNKKQGLQNSSYNRNPRVFLEGENIPISRKVIEKTLLACVHLSSSTNFVGKVSDTVIQHFTTLILREIKQKFYEKLDALQSKENFARNSTIFDFETRKGDVCIGTELKFEDSLIGKHSLVQTSCHNFDRNSFEMLAGSLYHKKKFGDSKKSRLQEEPCDMECTFYRTFVCKVSNYPPFVISMKSVVSKIVPESRNDDE</sequence>
<feature type="compositionally biased region" description="Basic and acidic residues" evidence="1">
    <location>
        <begin position="1453"/>
        <end position="1473"/>
    </location>
</feature>
<proteinExistence type="predicted"/>
<feature type="compositionally biased region" description="Acidic residues" evidence="1">
    <location>
        <begin position="2353"/>
        <end position="2372"/>
    </location>
</feature>
<feature type="compositionally biased region" description="Basic and acidic residues" evidence="1">
    <location>
        <begin position="1404"/>
        <end position="1423"/>
    </location>
</feature>
<accession>A0ABD2ND78</accession>